<sequence>MSARLMENMAEGPPEINEESISELCRILKHLEKQMSREELQRLLATDQSWERLMTNYNLDRNEVNVLFTAIFDVKREISGILEELDRWKITAKEQIVKFNDAADCIDQTHKYCTIAKGVATATSVISVGLSAYTRGNGMLTAIKTGLEASAAIASCISDVFDEARCSIAKKQAIMKDNINHELILEEVKQALTNQMFQIGSIFQPMERFIKSVMAISKAIADPRRISNAQQHSTMGNAAQTGARQKRRVQKASRRTAQATSKEVLVEKGFNKVEILRNFITAFQKFQHVSQGARAKTVRELREMASQLSQRLEDVGDICETLRWVQSLKSLIPTGNWASETPWIYQVGRTKTDIIFEIASSMLRGAFLKILSILGLGKRI</sequence>
<protein>
    <submittedName>
        <fullName evidence="4">Uncharacterized protein</fullName>
    </submittedName>
</protein>
<feature type="region of interest" description="Disordered" evidence="3">
    <location>
        <begin position="230"/>
        <end position="249"/>
    </location>
</feature>
<gene>
    <name evidence="4" type="primary">LOC103164693</name>
</gene>
<evidence type="ECO:0000256" key="3">
    <source>
        <dbReference type="SAM" id="MobiDB-lite"/>
    </source>
</evidence>
<reference evidence="4" key="2">
    <citation type="submission" date="2025-08" db="UniProtKB">
        <authorList>
            <consortium name="Ensembl"/>
        </authorList>
    </citation>
    <scope>IDENTIFICATION</scope>
    <source>
        <strain evidence="4">Glennie</strain>
    </source>
</reference>
<organism evidence="4 5">
    <name type="scientific">Ornithorhynchus anatinus</name>
    <name type="common">Duckbill platypus</name>
    <dbReference type="NCBI Taxonomy" id="9258"/>
    <lineage>
        <taxon>Eukaryota</taxon>
        <taxon>Metazoa</taxon>
        <taxon>Chordata</taxon>
        <taxon>Craniata</taxon>
        <taxon>Vertebrata</taxon>
        <taxon>Euteleostomi</taxon>
        <taxon>Mammalia</taxon>
        <taxon>Monotremata</taxon>
        <taxon>Ornithorhynchidae</taxon>
        <taxon>Ornithorhynchus</taxon>
    </lineage>
</organism>
<comment type="similarity">
    <text evidence="1">Belongs to the apolipoprotein L family.</text>
</comment>
<accession>A0A6I8N1D6</accession>
<evidence type="ECO:0000256" key="1">
    <source>
        <dbReference type="ARBA" id="ARBA00010090"/>
    </source>
</evidence>
<dbReference type="OMA" id="WTHLEEG"/>
<feature type="compositionally biased region" description="Polar residues" evidence="3">
    <location>
        <begin position="230"/>
        <end position="243"/>
    </location>
</feature>
<evidence type="ECO:0000256" key="2">
    <source>
        <dbReference type="SAM" id="Coils"/>
    </source>
</evidence>
<dbReference type="Bgee" id="ENSOANG00000048884">
    <property type="expression patterns" value="Expressed in liver and 7 other cell types or tissues"/>
</dbReference>
<reference evidence="4 5" key="1">
    <citation type="journal article" date="2008" name="Nature">
        <title>Genome analysis of the platypus reveals unique signatures of evolution.</title>
        <authorList>
            <person name="Warren W.C."/>
            <person name="Hillier L.W."/>
            <person name="Marshall Graves J.A."/>
            <person name="Birney E."/>
            <person name="Ponting C.P."/>
            <person name="Grutzner F."/>
            <person name="Belov K."/>
            <person name="Miller W."/>
            <person name="Clarke L."/>
            <person name="Chinwalla A.T."/>
            <person name="Yang S.P."/>
            <person name="Heger A."/>
            <person name="Locke D.P."/>
            <person name="Miethke P."/>
            <person name="Waters P.D."/>
            <person name="Veyrunes F."/>
            <person name="Fulton L."/>
            <person name="Fulton B."/>
            <person name="Graves T."/>
            <person name="Wallis J."/>
            <person name="Puente X.S."/>
            <person name="Lopez-Otin C."/>
            <person name="Ordonez G.R."/>
            <person name="Eichler E.E."/>
            <person name="Chen L."/>
            <person name="Cheng Z."/>
            <person name="Deakin J.E."/>
            <person name="Alsop A."/>
            <person name="Thompson K."/>
            <person name="Kirby P."/>
            <person name="Papenfuss A.T."/>
            <person name="Wakefield M.J."/>
            <person name="Olender T."/>
            <person name="Lancet D."/>
            <person name="Huttley G.A."/>
            <person name="Smit A.F."/>
            <person name="Pask A."/>
            <person name="Temple-Smith P."/>
            <person name="Batzer M.A."/>
            <person name="Walker J.A."/>
            <person name="Konkel M.K."/>
            <person name="Harris R.S."/>
            <person name="Whittington C.M."/>
            <person name="Wong E.S."/>
            <person name="Gemmell N.J."/>
            <person name="Buschiazzo E."/>
            <person name="Vargas Jentzsch I.M."/>
            <person name="Merkel A."/>
            <person name="Schmitz J."/>
            <person name="Zemann A."/>
            <person name="Churakov G."/>
            <person name="Kriegs J.O."/>
            <person name="Brosius J."/>
            <person name="Murchison E.P."/>
            <person name="Sachidanandam R."/>
            <person name="Smith C."/>
            <person name="Hannon G.J."/>
            <person name="Tsend-Ayush E."/>
            <person name="McMillan D."/>
            <person name="Attenborough R."/>
            <person name="Rens W."/>
            <person name="Ferguson-Smith M."/>
            <person name="Lefevre C.M."/>
            <person name="Sharp J.A."/>
            <person name="Nicholas K.R."/>
            <person name="Ray D.A."/>
            <person name="Kube M."/>
            <person name="Reinhardt R."/>
            <person name="Pringle T.H."/>
            <person name="Taylor J."/>
            <person name="Jones R.C."/>
            <person name="Nixon B."/>
            <person name="Dacheux J.L."/>
            <person name="Niwa H."/>
            <person name="Sekita Y."/>
            <person name="Huang X."/>
            <person name="Stark A."/>
            <person name="Kheradpour P."/>
            <person name="Kellis M."/>
            <person name="Flicek P."/>
            <person name="Chen Y."/>
            <person name="Webber C."/>
            <person name="Hardison R."/>
            <person name="Nelson J."/>
            <person name="Hallsworth-Pepin K."/>
            <person name="Delehaunty K."/>
            <person name="Markovic C."/>
            <person name="Minx P."/>
            <person name="Feng Y."/>
            <person name="Kremitzki C."/>
            <person name="Mitreva M."/>
            <person name="Glasscock J."/>
            <person name="Wylie T."/>
            <person name="Wohldmann P."/>
            <person name="Thiru P."/>
            <person name="Nhan M.N."/>
            <person name="Pohl C.S."/>
            <person name="Smith S.M."/>
            <person name="Hou S."/>
            <person name="Nefedov M."/>
            <person name="de Jong P.J."/>
            <person name="Renfree M.B."/>
            <person name="Mardis E.R."/>
            <person name="Wilson R.K."/>
        </authorList>
    </citation>
    <scope>NUCLEOTIDE SEQUENCE [LARGE SCALE GENOMIC DNA]</scope>
    <source>
        <strain evidence="4 5">Glennie</strain>
    </source>
</reference>
<dbReference type="Proteomes" id="UP000002279">
    <property type="component" value="Chromosome 1"/>
</dbReference>
<dbReference type="Ensembl" id="ENSOANT00000068630.1">
    <property type="protein sequence ID" value="ENSOANP00000034888.1"/>
    <property type="gene ID" value="ENSOANG00000048884.1"/>
</dbReference>
<keyword evidence="2" id="KW-0175">Coiled coil</keyword>
<dbReference type="InParanoid" id="A0A6I8N1D6"/>
<dbReference type="Pfam" id="PF05461">
    <property type="entry name" value="ApoL"/>
    <property type="match status" value="1"/>
</dbReference>
<keyword evidence="5" id="KW-1185">Reference proteome</keyword>
<dbReference type="AlphaFoldDB" id="A0A6I8N1D6"/>
<dbReference type="GeneID" id="103164693"/>
<dbReference type="GO" id="GO:0008289">
    <property type="term" value="F:lipid binding"/>
    <property type="evidence" value="ECO:0000318"/>
    <property type="project" value="GO_Central"/>
</dbReference>
<dbReference type="PANTHER" id="PTHR14096:SF27">
    <property type="entry name" value="APOLIPOPROTEIN L2"/>
    <property type="match status" value="1"/>
</dbReference>
<feature type="coiled-coil region" evidence="2">
    <location>
        <begin position="21"/>
        <end position="48"/>
    </location>
</feature>
<evidence type="ECO:0000313" key="4">
    <source>
        <dbReference type="Ensembl" id="ENSOANP00000034888.1"/>
    </source>
</evidence>
<dbReference type="GO" id="GO:0005576">
    <property type="term" value="C:extracellular region"/>
    <property type="evidence" value="ECO:0007669"/>
    <property type="project" value="InterPro"/>
</dbReference>
<dbReference type="OrthoDB" id="6363454at2759"/>
<dbReference type="PANTHER" id="PTHR14096">
    <property type="entry name" value="APOLIPOPROTEIN L"/>
    <property type="match status" value="1"/>
</dbReference>
<proteinExistence type="inferred from homology"/>
<dbReference type="GO" id="GO:0042157">
    <property type="term" value="P:lipoprotein metabolic process"/>
    <property type="evidence" value="ECO:0007669"/>
    <property type="project" value="InterPro"/>
</dbReference>
<dbReference type="FunCoup" id="A0A6I8N1D6">
    <property type="interactions" value="304"/>
</dbReference>
<dbReference type="RefSeq" id="XP_028924542.1">
    <property type="nucleotide sequence ID" value="XM_029068709.2"/>
</dbReference>
<dbReference type="InterPro" id="IPR008405">
    <property type="entry name" value="ApoL"/>
</dbReference>
<dbReference type="GO" id="GO:0006869">
    <property type="term" value="P:lipid transport"/>
    <property type="evidence" value="ECO:0007669"/>
    <property type="project" value="InterPro"/>
</dbReference>
<evidence type="ECO:0000313" key="5">
    <source>
        <dbReference type="Proteomes" id="UP000002279"/>
    </source>
</evidence>
<dbReference type="KEGG" id="oaa:103164693"/>
<reference evidence="4" key="3">
    <citation type="submission" date="2025-09" db="UniProtKB">
        <authorList>
            <consortium name="Ensembl"/>
        </authorList>
    </citation>
    <scope>IDENTIFICATION</scope>
    <source>
        <strain evidence="4">Glennie</strain>
    </source>
</reference>
<name>A0A6I8N1D6_ORNAN</name>